<dbReference type="Proteomes" id="UP001431209">
    <property type="component" value="Unassembled WGS sequence"/>
</dbReference>
<protein>
    <submittedName>
        <fullName evidence="2">Histone acetyltransferase KAT7</fullName>
    </submittedName>
</protein>
<dbReference type="Pfam" id="PF21897">
    <property type="entry name" value="DUF6919"/>
    <property type="match status" value="1"/>
</dbReference>
<evidence type="ECO:0000313" key="2">
    <source>
        <dbReference type="EMBL" id="KAL0490688.1"/>
    </source>
</evidence>
<comment type="caution">
    <text evidence="2">The sequence shown here is derived from an EMBL/GenBank/DDBJ whole genome shotgun (WGS) entry which is preliminary data.</text>
</comment>
<accession>A0AAW2ZNZ8</accession>
<name>A0AAW2ZNZ8_9EUKA</name>
<proteinExistence type="predicted"/>
<dbReference type="AlphaFoldDB" id="A0AAW2ZNZ8"/>
<reference evidence="2 3" key="1">
    <citation type="submission" date="2024-03" db="EMBL/GenBank/DDBJ databases">
        <title>The Acrasis kona genome and developmental transcriptomes reveal deep origins of eukaryotic multicellular pathways.</title>
        <authorList>
            <person name="Sheikh S."/>
            <person name="Fu C.-J."/>
            <person name="Brown M.W."/>
            <person name="Baldauf S.L."/>
        </authorList>
    </citation>
    <scope>NUCLEOTIDE SEQUENCE [LARGE SCALE GENOMIC DNA]</scope>
    <source>
        <strain evidence="2 3">ATCC MYA-3509</strain>
    </source>
</reference>
<dbReference type="InterPro" id="IPR054212">
    <property type="entry name" value="DUF6919"/>
</dbReference>
<gene>
    <name evidence="2" type="ORF">AKO1_009671</name>
</gene>
<feature type="domain" description="DUF6919" evidence="1">
    <location>
        <begin position="59"/>
        <end position="161"/>
    </location>
</feature>
<dbReference type="EMBL" id="JAOPGA020001709">
    <property type="protein sequence ID" value="KAL0490688.1"/>
    <property type="molecule type" value="Genomic_DNA"/>
</dbReference>
<evidence type="ECO:0000313" key="3">
    <source>
        <dbReference type="Proteomes" id="UP001431209"/>
    </source>
</evidence>
<evidence type="ECO:0000259" key="1">
    <source>
        <dbReference type="Pfam" id="PF21897"/>
    </source>
</evidence>
<organism evidence="2 3">
    <name type="scientific">Acrasis kona</name>
    <dbReference type="NCBI Taxonomy" id="1008807"/>
    <lineage>
        <taxon>Eukaryota</taxon>
        <taxon>Discoba</taxon>
        <taxon>Heterolobosea</taxon>
        <taxon>Tetramitia</taxon>
        <taxon>Eutetramitia</taxon>
        <taxon>Acrasidae</taxon>
        <taxon>Acrasis</taxon>
    </lineage>
</organism>
<keyword evidence="3" id="KW-1185">Reference proteome</keyword>
<sequence length="273" mass="31577">MGGKRTSLKHQNGQLEIDHSIIIMSEHGLTLQVPTNKTHQRIRSADFRINNSLTLSPSDENGYKQAQSFDELLKLNIDFLKGNRRTSPFTTQLEDETRPCTEQLIEINKLGLLTVCSSAGISIENNEQEIEFQRASLQGLVYGELRKEVLENLINQTDLICFYRACSVGFDDETDDDRTPNEFIMDINSIQIPIVYKFDHHLRRHVIEECVTCFNWISFLKTSVQAPFYYKLSHECYNIYIIDPKPRREANDLNGGLLNKIINVLKQSNDYKW</sequence>